<dbReference type="SMART" id="SM00450">
    <property type="entry name" value="RHOD"/>
    <property type="match status" value="1"/>
</dbReference>
<dbReference type="Gene3D" id="3.40.250.10">
    <property type="entry name" value="Rhodanese-like domain"/>
    <property type="match status" value="1"/>
</dbReference>
<dbReference type="Proteomes" id="UP000192783">
    <property type="component" value="Unassembled WGS sequence"/>
</dbReference>
<dbReference type="RefSeq" id="WP_170920575.1">
    <property type="nucleotide sequence ID" value="NZ_FWXF01000014.1"/>
</dbReference>
<organism evidence="2 3">
    <name type="scientific">Desulfacinum hydrothermale DSM 13146</name>
    <dbReference type="NCBI Taxonomy" id="1121390"/>
    <lineage>
        <taxon>Bacteria</taxon>
        <taxon>Pseudomonadati</taxon>
        <taxon>Thermodesulfobacteriota</taxon>
        <taxon>Syntrophobacteria</taxon>
        <taxon>Syntrophobacterales</taxon>
        <taxon>Syntrophobacteraceae</taxon>
        <taxon>Desulfacinum</taxon>
    </lineage>
</organism>
<sequence length="169" mass="18314">MKPSKIDMQERLTQGFLQTLALVVAAVTLAATVNWRRPHPLPWVGDWKASGGVEAEKGALSVVSLEEARAAFFSGEALFVDARDPETYREGHILGAVNLPWMMFDEAAPRVLSNVAKEQLIITYCDGEGCGLSREVAVALAAMGYQNVRVLVNGWTVWIEAGLPTGADD</sequence>
<evidence type="ECO:0000259" key="1">
    <source>
        <dbReference type="PROSITE" id="PS50206"/>
    </source>
</evidence>
<dbReference type="EMBL" id="FWXF01000014">
    <property type="protein sequence ID" value="SMC25712.1"/>
    <property type="molecule type" value="Genomic_DNA"/>
</dbReference>
<dbReference type="PANTHER" id="PTHR43031:SF7">
    <property type="entry name" value="NITRIC OXIDE REDUCTASE FLRD-NAD(+) REDUCTASE"/>
    <property type="match status" value="1"/>
</dbReference>
<feature type="domain" description="Rhodanese" evidence="1">
    <location>
        <begin position="73"/>
        <end position="167"/>
    </location>
</feature>
<protein>
    <submittedName>
        <fullName evidence="2">Rhodanese-related sulfurtransferase</fullName>
    </submittedName>
</protein>
<dbReference type="CDD" id="cd00158">
    <property type="entry name" value="RHOD"/>
    <property type="match status" value="1"/>
</dbReference>
<dbReference type="Pfam" id="PF00581">
    <property type="entry name" value="Rhodanese"/>
    <property type="match status" value="1"/>
</dbReference>
<dbReference type="SUPFAM" id="SSF52821">
    <property type="entry name" value="Rhodanese/Cell cycle control phosphatase"/>
    <property type="match status" value="1"/>
</dbReference>
<name>A0A1W1XPD1_9BACT</name>
<evidence type="ECO:0000313" key="3">
    <source>
        <dbReference type="Proteomes" id="UP000192783"/>
    </source>
</evidence>
<dbReference type="PANTHER" id="PTHR43031">
    <property type="entry name" value="FAD-DEPENDENT OXIDOREDUCTASE"/>
    <property type="match status" value="1"/>
</dbReference>
<keyword evidence="3" id="KW-1185">Reference proteome</keyword>
<reference evidence="2 3" key="1">
    <citation type="submission" date="2017-04" db="EMBL/GenBank/DDBJ databases">
        <authorList>
            <person name="Afonso C.L."/>
            <person name="Miller P.J."/>
            <person name="Scott M.A."/>
            <person name="Spackman E."/>
            <person name="Goraichik I."/>
            <person name="Dimitrov K.M."/>
            <person name="Suarez D.L."/>
            <person name="Swayne D.E."/>
        </authorList>
    </citation>
    <scope>NUCLEOTIDE SEQUENCE [LARGE SCALE GENOMIC DNA]</scope>
    <source>
        <strain evidence="2 3">DSM 13146</strain>
    </source>
</reference>
<dbReference type="InterPro" id="IPR036873">
    <property type="entry name" value="Rhodanese-like_dom_sf"/>
</dbReference>
<dbReference type="STRING" id="1121390.SAMN02746041_02419"/>
<dbReference type="GO" id="GO:0016740">
    <property type="term" value="F:transferase activity"/>
    <property type="evidence" value="ECO:0007669"/>
    <property type="project" value="UniProtKB-KW"/>
</dbReference>
<dbReference type="AlphaFoldDB" id="A0A1W1XPD1"/>
<gene>
    <name evidence="2" type="ORF">SAMN02746041_02419</name>
</gene>
<proteinExistence type="predicted"/>
<evidence type="ECO:0000313" key="2">
    <source>
        <dbReference type="EMBL" id="SMC25712.1"/>
    </source>
</evidence>
<keyword evidence="2" id="KW-0808">Transferase</keyword>
<accession>A0A1W1XPD1</accession>
<dbReference type="InterPro" id="IPR050229">
    <property type="entry name" value="GlpE_sulfurtransferase"/>
</dbReference>
<dbReference type="PROSITE" id="PS50206">
    <property type="entry name" value="RHODANESE_3"/>
    <property type="match status" value="1"/>
</dbReference>
<dbReference type="InterPro" id="IPR001763">
    <property type="entry name" value="Rhodanese-like_dom"/>
</dbReference>